<dbReference type="EMBL" id="QXHD01000004">
    <property type="protein sequence ID" value="NEZ60154.1"/>
    <property type="molecule type" value="Genomic_DNA"/>
</dbReference>
<proteinExistence type="predicted"/>
<name>A0A6M0RV83_9CYAN</name>
<sequence>MAQPLLLLIAVIGLLAVASDSDAYVDDDDRYPDDRQSLPRTMIGSRVVEDYRHEWQDFDYSEESFQGTQRYQDEWDNWEDAA</sequence>
<feature type="chain" id="PRO_5026926657" evidence="1">
    <location>
        <begin position="24"/>
        <end position="82"/>
    </location>
</feature>
<evidence type="ECO:0000313" key="2">
    <source>
        <dbReference type="EMBL" id="NEZ60154.1"/>
    </source>
</evidence>
<evidence type="ECO:0000313" key="3">
    <source>
        <dbReference type="Proteomes" id="UP000481033"/>
    </source>
</evidence>
<dbReference type="Proteomes" id="UP000481033">
    <property type="component" value="Unassembled WGS sequence"/>
</dbReference>
<keyword evidence="1" id="KW-0732">Signal</keyword>
<keyword evidence="3" id="KW-1185">Reference proteome</keyword>
<organism evidence="2 3">
    <name type="scientific">Adonisia turfae CCMR0081</name>
    <dbReference type="NCBI Taxonomy" id="2292702"/>
    <lineage>
        <taxon>Bacteria</taxon>
        <taxon>Bacillati</taxon>
        <taxon>Cyanobacteriota</taxon>
        <taxon>Adonisia</taxon>
        <taxon>Adonisia turfae</taxon>
    </lineage>
</organism>
<dbReference type="AlphaFoldDB" id="A0A6M0RV83"/>
<feature type="signal peptide" evidence="1">
    <location>
        <begin position="1"/>
        <end position="23"/>
    </location>
</feature>
<reference evidence="2 3" key="1">
    <citation type="journal article" date="2020" name="Microb. Ecol.">
        <title>Ecogenomics of the Marine Benthic Filamentous Cyanobacterium Adonisia.</title>
        <authorList>
            <person name="Walter J.M."/>
            <person name="Coutinho F.H."/>
            <person name="Leomil L."/>
            <person name="Hargreaves P.I."/>
            <person name="Campeao M.E."/>
            <person name="Vieira V.V."/>
            <person name="Silva B.S."/>
            <person name="Fistarol G.O."/>
            <person name="Salomon P.S."/>
            <person name="Sawabe T."/>
            <person name="Mino S."/>
            <person name="Hosokawa M."/>
            <person name="Miyashita H."/>
            <person name="Maruyama F."/>
            <person name="van Verk M.C."/>
            <person name="Dutilh B.E."/>
            <person name="Thompson C.C."/>
            <person name="Thompson F.L."/>
        </authorList>
    </citation>
    <scope>NUCLEOTIDE SEQUENCE [LARGE SCALE GENOMIC DNA]</scope>
    <source>
        <strain evidence="2 3">CCMR0081</strain>
    </source>
</reference>
<dbReference type="RefSeq" id="WP_163702816.1">
    <property type="nucleotide sequence ID" value="NZ_QXHD01000004.1"/>
</dbReference>
<gene>
    <name evidence="2" type="ORF">DXZ20_31815</name>
</gene>
<comment type="caution">
    <text evidence="2">The sequence shown here is derived from an EMBL/GenBank/DDBJ whole genome shotgun (WGS) entry which is preliminary data.</text>
</comment>
<evidence type="ECO:0000256" key="1">
    <source>
        <dbReference type="SAM" id="SignalP"/>
    </source>
</evidence>
<protein>
    <submittedName>
        <fullName evidence="2">Uncharacterized protein</fullName>
    </submittedName>
</protein>
<accession>A0A6M0RV83</accession>